<dbReference type="SUPFAM" id="SSF51905">
    <property type="entry name" value="FAD/NAD(P)-binding domain"/>
    <property type="match status" value="2"/>
</dbReference>
<dbReference type="Proteomes" id="UP000228888">
    <property type="component" value="Unassembled WGS sequence"/>
</dbReference>
<evidence type="ECO:0000313" key="5">
    <source>
        <dbReference type="EMBL" id="PJB04035.1"/>
    </source>
</evidence>
<dbReference type="InterPro" id="IPR028348">
    <property type="entry name" value="FAD-binding_protein"/>
</dbReference>
<dbReference type="InterPro" id="IPR036188">
    <property type="entry name" value="FAD/NAD-bd_sf"/>
</dbReference>
<dbReference type="InterPro" id="IPR049516">
    <property type="entry name" value="FAD-depend_C"/>
</dbReference>
<protein>
    <submittedName>
        <fullName evidence="2">FAD-dependent oxidoreductase</fullName>
    </submittedName>
</protein>
<sequence length="441" mass="49589">MLANELCATKSKKLKILIIDKGKEPLKRDPKKEPTDLVFGVGGAGMFSDGKLNLNVDIGGDLKEINISREELLQLIEKVDELFVELGVSRSFLNANKIKINELKKQASINGIGFIYGKQKHIGTDVLKKIINKFYNKLKTKDVKFMLETGVENIKMFKERYIIETNKGIIMAKYVLCAPGRCGAHWLKNQADLLNIKTSPGYIDVGVRVEFPELVYKDIEEVMYDAKFRCYTKTYDDLVRTFCTNPRGLVVREQYDGFSIINGHAESKGKTSNTNLALLVRVELMEPSKTSVDYGKYIVHLANVVGNGKPLIQRYKDLTAGRRSTWDRINRSFVEPSCKDVYPGDISYALPHRIVQNIIEAIKKLDKIMPGIASDTTLLYAPEVKFYEIKYLINNWFETTSSGLFVAGDASGFSRGIVYSALTGIIAAQGIKEKILKTPNN</sequence>
<dbReference type="Proteomes" id="UP000228874">
    <property type="component" value="Unassembled WGS sequence"/>
</dbReference>
<evidence type="ECO:0000259" key="1">
    <source>
        <dbReference type="Pfam" id="PF21688"/>
    </source>
</evidence>
<accession>A0A2G9LJ84</accession>
<organism evidence="2 8">
    <name type="scientific">Huberarchaeum crystalense</name>
    <dbReference type="NCBI Taxonomy" id="2014257"/>
    <lineage>
        <taxon>Archaea</taxon>
        <taxon>Candidatus Huberarchaeota</taxon>
        <taxon>Candidatus Huberarchaeia</taxon>
        <taxon>Candidatus Huberarchaeales</taxon>
        <taxon>Candidatus Huberarchaeaceae</taxon>
        <taxon>Candidatus Huberarchaeum</taxon>
    </lineage>
</organism>
<dbReference type="PANTHER" id="PTHR43106:SF1">
    <property type="entry name" value="DEHYDROGENASE-RELATED"/>
    <property type="match status" value="1"/>
</dbReference>
<accession>A0A2H9M7T7</accession>
<dbReference type="EMBL" id="PFUW01000021">
    <property type="protein sequence ID" value="PJB04035.1"/>
    <property type="molecule type" value="Genomic_DNA"/>
</dbReference>
<evidence type="ECO:0000313" key="3">
    <source>
        <dbReference type="EMBL" id="PIV46570.1"/>
    </source>
</evidence>
<evidence type="ECO:0000313" key="2">
    <source>
        <dbReference type="EMBL" id="PIN66603.1"/>
    </source>
</evidence>
<dbReference type="PIRSF" id="PIRSF038984">
    <property type="entry name" value="FAD_binding_protein"/>
    <property type="match status" value="1"/>
</dbReference>
<feature type="domain" description="FAD-dependent protein C-terminal" evidence="1">
    <location>
        <begin position="205"/>
        <end position="384"/>
    </location>
</feature>
<proteinExistence type="predicted"/>
<dbReference type="EMBL" id="PFMG01000008">
    <property type="protein sequence ID" value="PIZ00036.1"/>
    <property type="molecule type" value="Genomic_DNA"/>
</dbReference>
<evidence type="ECO:0000313" key="6">
    <source>
        <dbReference type="Proteomes" id="UP000228874"/>
    </source>
</evidence>
<dbReference type="Gene3D" id="3.50.50.60">
    <property type="entry name" value="FAD/NAD(P)-binding domain"/>
    <property type="match status" value="2"/>
</dbReference>
<evidence type="ECO:0000313" key="8">
    <source>
        <dbReference type="Proteomes" id="UP000229789"/>
    </source>
</evidence>
<accession>A0A2H9QS76</accession>
<comment type="caution">
    <text evidence="2">The sequence shown here is derived from an EMBL/GenBank/DDBJ whole genome shotgun (WGS) entry which is preliminary data.</text>
</comment>
<evidence type="ECO:0000313" key="7">
    <source>
        <dbReference type="Proteomes" id="UP000228888"/>
    </source>
</evidence>
<dbReference type="Proteomes" id="UP000230477">
    <property type="component" value="Unassembled WGS sequence"/>
</dbReference>
<dbReference type="AlphaFoldDB" id="A0A2G9LJ84"/>
<dbReference type="Pfam" id="PF21688">
    <property type="entry name" value="FAD-depend_C"/>
    <property type="match status" value="1"/>
</dbReference>
<name>A0A2G9LJ84_HUBC1</name>
<reference evidence="6 7" key="2">
    <citation type="submission" date="2017-09" db="EMBL/GenBank/DDBJ databases">
        <title>Depth-based differentiation of microbial function through sediment-hosted aquifers and enrichment of novel symbionts in the deep terrestrial subsurface.</title>
        <authorList>
            <person name="Probst A.J."/>
            <person name="Ladd B."/>
            <person name="Jarett J.K."/>
            <person name="Geller-Mcgrath D.E."/>
            <person name="Sieber C.M.K."/>
            <person name="Emerson J.B."/>
            <person name="Anantharaman K."/>
            <person name="Thomas B.C."/>
            <person name="Malmstrom R."/>
            <person name="Stieglmeier M."/>
            <person name="Klingl A."/>
            <person name="Woyke T."/>
            <person name="Ryan C.M."/>
            <person name="Banfield J.F."/>
        </authorList>
    </citation>
    <scope>NUCLEOTIDE SEQUENCE [LARGE SCALE GENOMIC DNA]</scope>
</reference>
<dbReference type="EMBL" id="PETW01000010">
    <property type="protein sequence ID" value="PIV46570.1"/>
    <property type="molecule type" value="Genomic_DNA"/>
</dbReference>
<dbReference type="Proteomes" id="UP000229789">
    <property type="component" value="Unassembled WGS sequence"/>
</dbReference>
<dbReference type="EMBL" id="PCUF01000015">
    <property type="protein sequence ID" value="PIN66603.1"/>
    <property type="molecule type" value="Genomic_DNA"/>
</dbReference>
<evidence type="ECO:0000313" key="4">
    <source>
        <dbReference type="EMBL" id="PIZ00036.1"/>
    </source>
</evidence>
<gene>
    <name evidence="5" type="ORF">CO124_01470</name>
    <name evidence="3" type="ORF">COS22_00565</name>
    <name evidence="2" type="ORF">COW69_01395</name>
    <name evidence="4" type="ORF">COY63_00145</name>
</gene>
<dbReference type="PANTHER" id="PTHR43106">
    <property type="entry name" value="DEHYDROGENASE-RELATED"/>
    <property type="match status" value="1"/>
</dbReference>
<reference evidence="2 8" key="1">
    <citation type="submission" date="2017-09" db="EMBL/GenBank/DDBJ databases">
        <title>Depth-based differentiation of microbial function through sediment-hosted aquifers and enrichment of novel symbionts in the deep terrestrial subsurface.</title>
        <authorList>
            <person name="Probst A.J."/>
            <person name="Ladd B."/>
            <person name="Jarett J.K."/>
            <person name="Geller-Mcgrath D.E."/>
            <person name="Sieber C.M."/>
            <person name="Emerson J.B."/>
            <person name="Anantharaman K."/>
            <person name="Thomas B.C."/>
            <person name="Malmstrom R."/>
            <person name="Stieglmeier M."/>
            <person name="Klingl A."/>
            <person name="Woyke T."/>
            <person name="Ryan C.M."/>
            <person name="Banfield J.F."/>
        </authorList>
    </citation>
    <scope>NUCLEOTIDE SEQUENCE [LARGE SCALE GENOMIC DNA]</scope>
    <source>
        <strain evidence="3">CG02_land_8_20_14_3_00_31_209</strain>
        <strain evidence="2">CG18_big_fil_WC_8_21_14_2_50_31_19</strain>
        <strain evidence="4">CG_4_10_14_0_8_um_filter_31_133</strain>
        <strain evidence="5">CG_4_9_14_3_um_filter_31_125</strain>
    </source>
</reference>
<accession>A0A2H9PAH6</accession>